<reference evidence="2" key="2">
    <citation type="submission" date="2013-12" db="EMBL/GenBank/DDBJ databases">
        <title>Evolution of pathogenesis and genome organization in the Tremellales.</title>
        <authorList>
            <person name="Cuomo C."/>
            <person name="Litvintseva A."/>
            <person name="Heitman J."/>
            <person name="Chen Y."/>
            <person name="Sun S."/>
            <person name="Springer D."/>
            <person name="Dromer F."/>
            <person name="Young S."/>
            <person name="Zeng Q."/>
            <person name="Chapman S."/>
            <person name="Gujja S."/>
            <person name="Saif S."/>
            <person name="Birren B."/>
        </authorList>
    </citation>
    <scope>NUCLEOTIDE SEQUENCE [LARGE SCALE GENOMIC DNA]</scope>
    <source>
        <strain evidence="2">BCC8398</strain>
    </source>
</reference>
<dbReference type="AlphaFoldDB" id="A0A1B9GSU1"/>
<dbReference type="Proteomes" id="UP000092666">
    <property type="component" value="Unassembled WGS sequence"/>
</dbReference>
<dbReference type="EMBL" id="KI669501">
    <property type="protein sequence ID" value="OCF34096.1"/>
    <property type="molecule type" value="Genomic_DNA"/>
</dbReference>
<keyword evidence="2" id="KW-1185">Reference proteome</keyword>
<evidence type="ECO:0000313" key="1">
    <source>
        <dbReference type="EMBL" id="OCF34096.1"/>
    </source>
</evidence>
<organism evidence="1 2">
    <name type="scientific">Kwoniella heveanensis BCC8398</name>
    <dbReference type="NCBI Taxonomy" id="1296120"/>
    <lineage>
        <taxon>Eukaryota</taxon>
        <taxon>Fungi</taxon>
        <taxon>Dikarya</taxon>
        <taxon>Basidiomycota</taxon>
        <taxon>Agaricomycotina</taxon>
        <taxon>Tremellomycetes</taxon>
        <taxon>Tremellales</taxon>
        <taxon>Cryptococcaceae</taxon>
        <taxon>Kwoniella</taxon>
    </lineage>
</organism>
<evidence type="ECO:0000313" key="2">
    <source>
        <dbReference type="Proteomes" id="UP000092666"/>
    </source>
</evidence>
<gene>
    <name evidence="1" type="ORF">I316_04043</name>
</gene>
<proteinExistence type="predicted"/>
<accession>A0A1B9GSU1</accession>
<sequence>MIFIASNALRRKRSNFTFTDAHVKQYLYHEDYQPKELITLVSSDNVAFVIEKAFERLTRCLRNTVFRLIFEASNPGIDDGVEHPEQNHFNIDCTSRALAIFLKAVEGKFPKTLPSNDFLEFKKAVGLCANLGCELLVTQILLEFQPPGLKEAYDLVLLASETDNIGVAAKIMMNV</sequence>
<name>A0A1B9GSU1_9TREE</name>
<protein>
    <submittedName>
        <fullName evidence="1">Uncharacterized protein</fullName>
    </submittedName>
</protein>
<reference evidence="1 2" key="1">
    <citation type="submission" date="2013-07" db="EMBL/GenBank/DDBJ databases">
        <title>The Genome Sequence of Cryptococcus heveanensis BCC8398.</title>
        <authorList>
            <consortium name="The Broad Institute Genome Sequencing Platform"/>
            <person name="Cuomo C."/>
            <person name="Litvintseva A."/>
            <person name="Chen Y."/>
            <person name="Heitman J."/>
            <person name="Sun S."/>
            <person name="Springer D."/>
            <person name="Dromer F."/>
            <person name="Young S.K."/>
            <person name="Zeng Q."/>
            <person name="Gargeya S."/>
            <person name="Fitzgerald M."/>
            <person name="Abouelleil A."/>
            <person name="Alvarado L."/>
            <person name="Berlin A.M."/>
            <person name="Chapman S.B."/>
            <person name="Dewar J."/>
            <person name="Goldberg J."/>
            <person name="Griggs A."/>
            <person name="Gujja S."/>
            <person name="Hansen M."/>
            <person name="Howarth C."/>
            <person name="Imamovic A."/>
            <person name="Larimer J."/>
            <person name="McCowan C."/>
            <person name="Murphy C."/>
            <person name="Pearson M."/>
            <person name="Priest M."/>
            <person name="Roberts A."/>
            <person name="Saif S."/>
            <person name="Shea T."/>
            <person name="Sykes S."/>
            <person name="Wortman J."/>
            <person name="Nusbaum C."/>
            <person name="Birren B."/>
        </authorList>
    </citation>
    <scope>NUCLEOTIDE SEQUENCE [LARGE SCALE GENOMIC DNA]</scope>
    <source>
        <strain evidence="1 2">BCC8398</strain>
    </source>
</reference>